<keyword evidence="3" id="KW-0479">Metal-binding</keyword>
<evidence type="ECO:0000256" key="2">
    <source>
        <dbReference type="ARBA" id="ARBA00006171"/>
    </source>
</evidence>
<dbReference type="Gene3D" id="3.40.50.1000">
    <property type="entry name" value="HAD superfamily/HAD-like"/>
    <property type="match status" value="1"/>
</dbReference>
<organism evidence="6 7">
    <name type="scientific">Algoriphagus aestuariicola</name>
    <dbReference type="NCBI Taxonomy" id="1852016"/>
    <lineage>
        <taxon>Bacteria</taxon>
        <taxon>Pseudomonadati</taxon>
        <taxon>Bacteroidota</taxon>
        <taxon>Cytophagia</taxon>
        <taxon>Cytophagales</taxon>
        <taxon>Cyclobacteriaceae</taxon>
        <taxon>Algoriphagus</taxon>
    </lineage>
</organism>
<dbReference type="InterPro" id="IPR023214">
    <property type="entry name" value="HAD_sf"/>
</dbReference>
<comment type="similarity">
    <text evidence="2">Belongs to the HAD-like hydrolase superfamily. CbbY/CbbZ/Gph/YieH family.</text>
</comment>
<evidence type="ECO:0000313" key="6">
    <source>
        <dbReference type="EMBL" id="MBN7799532.1"/>
    </source>
</evidence>
<name>A0ABS3BJT2_9BACT</name>
<keyword evidence="7" id="KW-1185">Reference proteome</keyword>
<dbReference type="NCBIfam" id="TIGR01549">
    <property type="entry name" value="HAD-SF-IA-v1"/>
    <property type="match status" value="1"/>
</dbReference>
<comment type="cofactor">
    <cofactor evidence="1">
        <name>Mg(2+)</name>
        <dbReference type="ChEBI" id="CHEBI:18420"/>
    </cofactor>
</comment>
<dbReference type="NCBIfam" id="TIGR01509">
    <property type="entry name" value="HAD-SF-IA-v3"/>
    <property type="match status" value="1"/>
</dbReference>
<evidence type="ECO:0000256" key="4">
    <source>
        <dbReference type="ARBA" id="ARBA00022842"/>
    </source>
</evidence>
<dbReference type="InterPro" id="IPR006439">
    <property type="entry name" value="HAD-SF_hydro_IA"/>
</dbReference>
<dbReference type="InterPro" id="IPR041492">
    <property type="entry name" value="HAD_2"/>
</dbReference>
<dbReference type="SUPFAM" id="SSF56784">
    <property type="entry name" value="HAD-like"/>
    <property type="match status" value="1"/>
</dbReference>
<keyword evidence="5" id="KW-0119">Carbohydrate metabolism</keyword>
<sequence length="218" mass="24531">MIFPKEVRAVLFDMDGTLTDSIPFHQEAWLRFLGNHGIHLRPEDFHAQNHGTIHEMIAKFFPHEKSLQKRAELGEEKETIYRTICRSQLREVPGLTAFLKALQSRKISIHLATMGDQNNIDFTLDGLGIRDFFQTITGGHEVFKGKPNPEIFFKCLEKTGLKKEECLVFEDSGGGIRSALAAGLTVIGIATSHTRKELIEMGCTAAFSDFTEIIPMLK</sequence>
<dbReference type="PANTHER" id="PTHR46193">
    <property type="entry name" value="6-PHOSPHOGLUCONATE PHOSPHATASE"/>
    <property type="match status" value="1"/>
</dbReference>
<dbReference type="SFLD" id="SFLDG01129">
    <property type="entry name" value="C1.5:_HAD__Beta-PGM__Phosphata"/>
    <property type="match status" value="1"/>
</dbReference>
<evidence type="ECO:0000256" key="1">
    <source>
        <dbReference type="ARBA" id="ARBA00001946"/>
    </source>
</evidence>
<dbReference type="Pfam" id="PF13419">
    <property type="entry name" value="HAD_2"/>
    <property type="match status" value="1"/>
</dbReference>
<dbReference type="InterPro" id="IPR023198">
    <property type="entry name" value="PGP-like_dom2"/>
</dbReference>
<dbReference type="SFLD" id="SFLDG01135">
    <property type="entry name" value="C1.5.6:_HAD__Beta-PGM__Phospha"/>
    <property type="match status" value="1"/>
</dbReference>
<proteinExistence type="inferred from homology"/>
<reference evidence="6 7" key="1">
    <citation type="submission" date="2021-03" db="EMBL/GenBank/DDBJ databases">
        <title>novel species isolated from a fishpond in China.</title>
        <authorList>
            <person name="Lu H."/>
            <person name="Cai Z."/>
        </authorList>
    </citation>
    <scope>NUCLEOTIDE SEQUENCE [LARGE SCALE GENOMIC DNA]</scope>
    <source>
        <strain evidence="6 7">JCM 31546</strain>
    </source>
</reference>
<gene>
    <name evidence="6" type="ORF">J0A67_01600</name>
</gene>
<dbReference type="Gene3D" id="1.10.150.240">
    <property type="entry name" value="Putative phosphatase, domain 2"/>
    <property type="match status" value="1"/>
</dbReference>
<evidence type="ECO:0000256" key="3">
    <source>
        <dbReference type="ARBA" id="ARBA00022723"/>
    </source>
</evidence>
<dbReference type="CDD" id="cd07505">
    <property type="entry name" value="HAD_BPGM-like"/>
    <property type="match status" value="1"/>
</dbReference>
<dbReference type="SFLD" id="SFLDS00003">
    <property type="entry name" value="Haloacid_Dehalogenase"/>
    <property type="match status" value="1"/>
</dbReference>
<dbReference type="InterPro" id="IPR051600">
    <property type="entry name" value="Beta-PGM-like"/>
</dbReference>
<dbReference type="Proteomes" id="UP000664698">
    <property type="component" value="Unassembled WGS sequence"/>
</dbReference>
<protein>
    <submittedName>
        <fullName evidence="6">HAD family phosphatase</fullName>
    </submittedName>
</protein>
<comment type="caution">
    <text evidence="6">The sequence shown here is derived from an EMBL/GenBank/DDBJ whole genome shotgun (WGS) entry which is preliminary data.</text>
</comment>
<dbReference type="EMBL" id="JAFKCW010000001">
    <property type="protein sequence ID" value="MBN7799532.1"/>
    <property type="molecule type" value="Genomic_DNA"/>
</dbReference>
<evidence type="ECO:0000256" key="5">
    <source>
        <dbReference type="ARBA" id="ARBA00023277"/>
    </source>
</evidence>
<accession>A0ABS3BJT2</accession>
<dbReference type="InterPro" id="IPR036412">
    <property type="entry name" value="HAD-like_sf"/>
</dbReference>
<dbReference type="PANTHER" id="PTHR46193:SF18">
    <property type="entry name" value="HEXITOL PHOSPHATASE B"/>
    <property type="match status" value="1"/>
</dbReference>
<dbReference type="RefSeq" id="WP_206567522.1">
    <property type="nucleotide sequence ID" value="NZ_JAFKCW010000001.1"/>
</dbReference>
<evidence type="ECO:0000313" key="7">
    <source>
        <dbReference type="Proteomes" id="UP000664698"/>
    </source>
</evidence>
<keyword evidence="4" id="KW-0460">Magnesium</keyword>